<proteinExistence type="predicted"/>
<evidence type="ECO:0000313" key="4">
    <source>
        <dbReference type="Proteomes" id="UP000677228"/>
    </source>
</evidence>
<dbReference type="Proteomes" id="UP000682733">
    <property type="component" value="Unassembled WGS sequence"/>
</dbReference>
<evidence type="ECO:0000256" key="1">
    <source>
        <dbReference type="SAM" id="MobiDB-lite"/>
    </source>
</evidence>
<evidence type="ECO:0000313" key="2">
    <source>
        <dbReference type="EMBL" id="CAF0846911.1"/>
    </source>
</evidence>
<dbReference type="AlphaFoldDB" id="A0A8S2D5C7"/>
<accession>A0A8S2D5C7</accession>
<feature type="region of interest" description="Disordered" evidence="1">
    <location>
        <begin position="66"/>
        <end position="87"/>
    </location>
</feature>
<reference evidence="2" key="1">
    <citation type="submission" date="2021-02" db="EMBL/GenBank/DDBJ databases">
        <authorList>
            <person name="Nowell W R."/>
        </authorList>
    </citation>
    <scope>NUCLEOTIDE SEQUENCE</scope>
</reference>
<dbReference type="EMBL" id="CAJOBA010002148">
    <property type="protein sequence ID" value="CAF3632134.1"/>
    <property type="molecule type" value="Genomic_DNA"/>
</dbReference>
<name>A0A8S2D5C7_9BILA</name>
<comment type="caution">
    <text evidence="2">The sequence shown here is derived from an EMBL/GenBank/DDBJ whole genome shotgun (WGS) entry which is preliminary data.</text>
</comment>
<protein>
    <submittedName>
        <fullName evidence="2">Uncharacterized protein</fullName>
    </submittedName>
</protein>
<sequence>MQINRCCQCSNDDPRISFILLSDIEDICMCGHLKKKHALLHPDRLSSSSTPLTTPETSRTVTSQIANASGDYSPGSKAATPPSTTSTQNQTMFMKALENTPVTNRTSKKNKDGHKRSYVPAKIDLPKYSNVVEHALTQGDLDDNRIKSRFNCETRDFIMETYTTKSAIDYKNISLAVIQKYPKLTEKQDFELTSLSTTLAQCIKNKRNENKRALGLQGKRKRKRNNKSVQLNEAATSHFGDSEDETQTVAKRVRFVKQISENNVNITSEQTQETNSTTTVTEDISSASVISDLPSETLIQHLNNNLIKEEATELKMNYGETEVSHNTTQHEKISWVVDNEVVIETSVHHEGTKEKTILSLPDASILDNEEKTPQKIKDGGGGGIENSMILHNGKEQYYQSRKDVAKRIALRAKYLEDNTGYGDEEEDIYSSSHSTAENTALIAEMPHVTKQPSFQVPTTSNASKIILIRNVNNRTVPILLAKQTQPASTIFTQPPIRTIALSSPLSTNQKINSPDIDYSYEKLKTELTEKINQNKRKKMENIDPLILEHVKNLQRTTYLKRRQLIKAHQSLSLEDKVKLYPELLSEATV</sequence>
<feature type="compositionally biased region" description="Low complexity" evidence="1">
    <location>
        <begin position="78"/>
        <end position="87"/>
    </location>
</feature>
<gene>
    <name evidence="2" type="ORF">OVA965_LOCUS6939</name>
    <name evidence="3" type="ORF">TMI583_LOCUS6935</name>
</gene>
<organism evidence="2 4">
    <name type="scientific">Didymodactylos carnosus</name>
    <dbReference type="NCBI Taxonomy" id="1234261"/>
    <lineage>
        <taxon>Eukaryota</taxon>
        <taxon>Metazoa</taxon>
        <taxon>Spiralia</taxon>
        <taxon>Gnathifera</taxon>
        <taxon>Rotifera</taxon>
        <taxon>Eurotatoria</taxon>
        <taxon>Bdelloidea</taxon>
        <taxon>Philodinida</taxon>
        <taxon>Philodinidae</taxon>
        <taxon>Didymodactylos</taxon>
    </lineage>
</organism>
<dbReference type="EMBL" id="CAJNOK010002148">
    <property type="protein sequence ID" value="CAF0846911.1"/>
    <property type="molecule type" value="Genomic_DNA"/>
</dbReference>
<evidence type="ECO:0000313" key="3">
    <source>
        <dbReference type="EMBL" id="CAF3632134.1"/>
    </source>
</evidence>
<dbReference type="Proteomes" id="UP000677228">
    <property type="component" value="Unassembled WGS sequence"/>
</dbReference>